<evidence type="ECO:0000256" key="1">
    <source>
        <dbReference type="SAM" id="Phobius"/>
    </source>
</evidence>
<evidence type="ECO:0000313" key="3">
    <source>
        <dbReference type="EMBL" id="MDX6185255.1"/>
    </source>
</evidence>
<keyword evidence="1" id="KW-0812">Transmembrane</keyword>
<proteinExistence type="predicted"/>
<feature type="transmembrane region" description="Helical" evidence="1">
    <location>
        <begin position="7"/>
        <end position="24"/>
    </location>
</feature>
<name>A0AAJ2SE28_9FLAO</name>
<gene>
    <name evidence="2" type="ORF">SGQ18_06060</name>
    <name evidence="3" type="ORF">SGQ44_05775</name>
</gene>
<dbReference type="Proteomes" id="UP001278738">
    <property type="component" value="Unassembled WGS sequence"/>
</dbReference>
<dbReference type="EMBL" id="JAWXVH010000002">
    <property type="protein sequence ID" value="MDX6185255.1"/>
    <property type="molecule type" value="Genomic_DNA"/>
</dbReference>
<evidence type="ECO:0000313" key="5">
    <source>
        <dbReference type="Proteomes" id="UP001278738"/>
    </source>
</evidence>
<keyword evidence="1" id="KW-1133">Transmembrane helix</keyword>
<protein>
    <submittedName>
        <fullName evidence="3">Uncharacterized protein</fullName>
    </submittedName>
</protein>
<accession>A0AAJ2SE28</accession>
<dbReference type="RefSeq" id="WP_229973581.1">
    <property type="nucleotide sequence ID" value="NZ_CP087133.1"/>
</dbReference>
<reference evidence="3 5" key="1">
    <citation type="submission" date="2023-11" db="EMBL/GenBank/DDBJ databases">
        <title>Unpublished Manusciprt.</title>
        <authorList>
            <person name="Saticioglu I.B."/>
            <person name="Ay H."/>
            <person name="Ajmi N."/>
            <person name="Altun S."/>
            <person name="Duman M."/>
        </authorList>
    </citation>
    <scope>NUCLEOTIDE SEQUENCE</scope>
    <source>
        <strain evidence="2 5">Fl-33</strain>
        <strain evidence="3">Fl-77</strain>
    </source>
</reference>
<keyword evidence="1" id="KW-0472">Membrane</keyword>
<organism evidence="3 4">
    <name type="scientific">Flavobacterium flavipigmentatum</name>
    <dbReference type="NCBI Taxonomy" id="2893884"/>
    <lineage>
        <taxon>Bacteria</taxon>
        <taxon>Pseudomonadati</taxon>
        <taxon>Bacteroidota</taxon>
        <taxon>Flavobacteriia</taxon>
        <taxon>Flavobacteriales</taxon>
        <taxon>Flavobacteriaceae</taxon>
        <taxon>Flavobacterium</taxon>
    </lineage>
</organism>
<comment type="caution">
    <text evidence="3">The sequence shown here is derived from an EMBL/GenBank/DDBJ whole genome shotgun (WGS) entry which is preliminary data.</text>
</comment>
<evidence type="ECO:0000313" key="2">
    <source>
        <dbReference type="EMBL" id="MDX6181711.1"/>
    </source>
</evidence>
<dbReference type="EMBL" id="JAWXVG010000002">
    <property type="protein sequence ID" value="MDX6181711.1"/>
    <property type="molecule type" value="Genomic_DNA"/>
</dbReference>
<keyword evidence="5" id="KW-1185">Reference proteome</keyword>
<evidence type="ECO:0000313" key="4">
    <source>
        <dbReference type="Proteomes" id="UP001270053"/>
    </source>
</evidence>
<dbReference type="AlphaFoldDB" id="A0AAJ2SE28"/>
<dbReference type="Proteomes" id="UP001270053">
    <property type="component" value="Unassembled WGS sequence"/>
</dbReference>
<sequence length="169" mass="20130">MKINMNQIIYISIFLLGIFVWAYYRNAKSEKENVENVNPNKLVQNNIVHEQLSEKQIEKIKKIQSSFADVYKISLEETITNFKRDQNPDNEIEVWLNMLKAYEKFVYKNGTEIELNKKNEVFKLILMRSMMDEKKAEFETKCTILNKDEINEIFSYYKLAAKPLLIETK</sequence>